<evidence type="ECO:0000313" key="8">
    <source>
        <dbReference type="EMBL" id="KIU22569.1"/>
    </source>
</evidence>
<dbReference type="Gene3D" id="3.40.50.2300">
    <property type="match status" value="2"/>
</dbReference>
<dbReference type="InterPro" id="IPR003760">
    <property type="entry name" value="PnrA-like"/>
</dbReference>
<dbReference type="STRING" id="137591.AO080_02250"/>
<dbReference type="PANTHER" id="PTHR34296">
    <property type="entry name" value="TRANSCRIPTIONAL ACTIVATOR PROTEIN MED"/>
    <property type="match status" value="1"/>
</dbReference>
<dbReference type="SUPFAM" id="SSF53822">
    <property type="entry name" value="Periplasmic binding protein-like I"/>
    <property type="match status" value="1"/>
</dbReference>
<keyword evidence="3" id="KW-1003">Cell membrane</keyword>
<dbReference type="PATRIC" id="fig|137591.25.peg.71"/>
<feature type="domain" description="ABC transporter substrate-binding protein PnrA-like" evidence="7">
    <location>
        <begin position="38"/>
        <end position="355"/>
    </location>
</feature>
<evidence type="ECO:0000256" key="2">
    <source>
        <dbReference type="ARBA" id="ARBA00008610"/>
    </source>
</evidence>
<evidence type="ECO:0000259" key="7">
    <source>
        <dbReference type="Pfam" id="PF02608"/>
    </source>
</evidence>
<evidence type="ECO:0000256" key="4">
    <source>
        <dbReference type="ARBA" id="ARBA00022729"/>
    </source>
</evidence>
<keyword evidence="9" id="KW-1185">Reference proteome</keyword>
<dbReference type="AlphaFoldDB" id="A0A0D1LW31"/>
<accession>A0A0D1LW31</accession>
<keyword evidence="4" id="KW-0732">Signal</keyword>
<dbReference type="CDD" id="cd06354">
    <property type="entry name" value="PBP1_PrnA-like"/>
    <property type="match status" value="1"/>
</dbReference>
<dbReference type="InterPro" id="IPR028082">
    <property type="entry name" value="Peripla_BP_I"/>
</dbReference>
<dbReference type="Pfam" id="PF02608">
    <property type="entry name" value="Bmp"/>
    <property type="match status" value="1"/>
</dbReference>
<comment type="caution">
    <text evidence="8">The sequence shown here is derived from an EMBL/GenBank/DDBJ whole genome shotgun (WGS) entry which is preliminary data.</text>
</comment>
<proteinExistence type="inferred from homology"/>
<organism evidence="8 9">
    <name type="scientific">Weissella cibaria</name>
    <dbReference type="NCBI Taxonomy" id="137591"/>
    <lineage>
        <taxon>Bacteria</taxon>
        <taxon>Bacillati</taxon>
        <taxon>Bacillota</taxon>
        <taxon>Bacilli</taxon>
        <taxon>Lactobacillales</taxon>
        <taxon>Lactobacillaceae</taxon>
        <taxon>Weissella</taxon>
    </lineage>
</organism>
<keyword evidence="5" id="KW-0472">Membrane</keyword>
<gene>
    <name evidence="8" type="primary">tmpC_1</name>
    <name evidence="8" type="ORF">QX99_00073</name>
</gene>
<evidence type="ECO:0000313" key="9">
    <source>
        <dbReference type="Proteomes" id="UP000032287"/>
    </source>
</evidence>
<evidence type="ECO:0000256" key="6">
    <source>
        <dbReference type="ARBA" id="ARBA00023288"/>
    </source>
</evidence>
<dbReference type="Proteomes" id="UP000032287">
    <property type="component" value="Unassembled WGS sequence"/>
</dbReference>
<keyword evidence="6" id="KW-0449">Lipoprotein</keyword>
<dbReference type="InterPro" id="IPR050957">
    <property type="entry name" value="BMP_lipoprotein"/>
</dbReference>
<sequence length="359" mass="37771">MVSRRTLIIGGVAVVVVAGIAYAATSGSKGGSSDKFTAAVVSDTNGVNDKGFNQSAWEGLEKWGKANNLSKGQNGYNYFQPKTVADYDTQLTQAATAKYNVVSAIGNTFKDSVQTVSKKYPDTKFVLVDEIADKKYKNVASVMFHSEQSSYLVGIAAATKAKEIGDDTVGFVGGMKNQVIESFLAGYQAGVKSVDPNMKVDATYAGTFSDPAKGQTIAKAKMAQGEHIIFQAAGGVGNGVFQAAKDQDATLAADSKDKVWVIGVDMDQTNMGDYKSKDGKSANLTLTSSLTGVGRGVQLITESGQKDKFPGGKTVYYGLKEGGVGVVTKNLNADEKKAVETAKEKIISGDIKVPTTPEN</sequence>
<comment type="subcellular location">
    <subcellularLocation>
        <location evidence="1">Cell membrane</location>
        <topology evidence="1">Lipid-anchor</topology>
    </subcellularLocation>
</comment>
<reference evidence="8" key="1">
    <citation type="journal article" date="2015" name="Microbiology (Mosc.)">
        <title>Genomics of the Weissella cibaria species with an examination of its metabolic traits.</title>
        <authorList>
            <person name="Lynch K.M."/>
            <person name="Lucid A."/>
            <person name="Arendt E.K."/>
            <person name="Sleator R.D."/>
            <person name="Lucey B."/>
            <person name="Coffey A."/>
        </authorList>
    </citation>
    <scope>NUCLEOTIDE SEQUENCE [LARGE SCALE GENOMIC DNA]</scope>
    <source>
        <strain evidence="8">MG1</strain>
    </source>
</reference>
<dbReference type="PANTHER" id="PTHR34296:SF2">
    <property type="entry name" value="ABC TRANSPORTER GUANOSINE-BINDING PROTEIN NUPN"/>
    <property type="match status" value="1"/>
</dbReference>
<protein>
    <submittedName>
        <fullName evidence="8">TmpC_1 protein</fullName>
    </submittedName>
</protein>
<name>A0A0D1LW31_9LACO</name>
<dbReference type="EMBL" id="JWHU01000001">
    <property type="protein sequence ID" value="KIU22569.1"/>
    <property type="molecule type" value="Genomic_DNA"/>
</dbReference>
<evidence type="ECO:0000256" key="5">
    <source>
        <dbReference type="ARBA" id="ARBA00023136"/>
    </source>
</evidence>
<evidence type="ECO:0000256" key="3">
    <source>
        <dbReference type="ARBA" id="ARBA00022475"/>
    </source>
</evidence>
<dbReference type="RefSeq" id="WP_043708668.1">
    <property type="nucleotide sequence ID" value="NZ_JALOCT010000002.1"/>
</dbReference>
<comment type="similarity">
    <text evidence="2">Belongs to the BMP lipoprotein family.</text>
</comment>
<dbReference type="eggNOG" id="COG1744">
    <property type="taxonomic scope" value="Bacteria"/>
</dbReference>
<evidence type="ECO:0000256" key="1">
    <source>
        <dbReference type="ARBA" id="ARBA00004193"/>
    </source>
</evidence>
<dbReference type="GO" id="GO:0005886">
    <property type="term" value="C:plasma membrane"/>
    <property type="evidence" value="ECO:0007669"/>
    <property type="project" value="UniProtKB-SubCell"/>
</dbReference>